<dbReference type="GeneID" id="97271790"/>
<dbReference type="Proteomes" id="UP000292693">
    <property type="component" value="Unassembled WGS sequence"/>
</dbReference>
<evidence type="ECO:0000313" key="2">
    <source>
        <dbReference type="EMBL" id="RZE15475.1"/>
    </source>
</evidence>
<evidence type="ECO:0000313" key="3">
    <source>
        <dbReference type="Proteomes" id="UP000292693"/>
    </source>
</evidence>
<organism evidence="2 3">
    <name type="scientific">Streptomyces albidoflavus</name>
    <dbReference type="NCBI Taxonomy" id="1886"/>
    <lineage>
        <taxon>Bacteria</taxon>
        <taxon>Bacillati</taxon>
        <taxon>Actinomycetota</taxon>
        <taxon>Actinomycetes</taxon>
        <taxon>Kitasatosporales</taxon>
        <taxon>Streptomycetaceae</taxon>
        <taxon>Streptomyces</taxon>
        <taxon>Streptomyces albidoflavus group</taxon>
    </lineage>
</organism>
<protein>
    <submittedName>
        <fullName evidence="2">Uncharacterized protein</fullName>
    </submittedName>
</protein>
<dbReference type="RefSeq" id="WP_129806013.1">
    <property type="nucleotide sequence ID" value="NZ_CP108648.1"/>
</dbReference>
<name>A0A8G1ZM67_9ACTN</name>
<proteinExistence type="predicted"/>
<feature type="region of interest" description="Disordered" evidence="1">
    <location>
        <begin position="137"/>
        <end position="156"/>
    </location>
</feature>
<gene>
    <name evidence="2" type="ORF">C0Q92_30990</name>
</gene>
<comment type="caution">
    <text evidence="2">The sequence shown here is derived from an EMBL/GenBank/DDBJ whole genome shotgun (WGS) entry which is preliminary data.</text>
</comment>
<dbReference type="AlphaFoldDB" id="A0A8G1ZM67"/>
<reference evidence="2 3" key="1">
    <citation type="submission" date="2017-12" db="EMBL/GenBank/DDBJ databases">
        <title>Population genomics insights into the ecological differentiation and adaptive evolution in streptomycetes.</title>
        <authorList>
            <person name="Li Y."/>
            <person name="Huang Y."/>
        </authorList>
    </citation>
    <scope>NUCLEOTIDE SEQUENCE [LARGE SCALE GENOMIC DNA]</scope>
    <source>
        <strain evidence="2 3">NBRC 100770</strain>
    </source>
</reference>
<dbReference type="EMBL" id="PKLL01000033">
    <property type="protein sequence ID" value="RZE15475.1"/>
    <property type="molecule type" value="Genomic_DNA"/>
</dbReference>
<accession>A0A8G1ZM67</accession>
<sequence length="156" mass="17350">MSTTTRLDTLAASGTNRVFERVRLADGRTLTLKIQAGSATAEEVFLFDGLDAPETEAWENQDDWEIWLTGGRLDDGPLYLEVPVQAVRALIEEHGGEHAEQDRCTYRVTILRTERIEFAVEADSREDAEARYLADGVEVASETDSTSVESVTLDQQ</sequence>
<evidence type="ECO:0000256" key="1">
    <source>
        <dbReference type="SAM" id="MobiDB-lite"/>
    </source>
</evidence>